<accession>A0A1U9V3Q8</accession>
<dbReference type="AlphaFoldDB" id="A0A1U9V3Q8"/>
<sequence length="182" mass="20374">MANRPQTLYGIEDSPIGLAAWMLDHDAARQSLIARVFDGQTNGLTRDDILDYVTLHWLTKTAISSARLYWESKLAFPDVKNGRIPLAVSVFPDEIYARASGPAYFRCLILRARVVSHYLYPWSAKIKIIYDGDARPVCRLTKSELTTTDVPPEPMGAARACLAYKTRRQAVTTMSTMCDSSL</sequence>
<geneLocation type="plasmid" evidence="4">
    <name>penh92</name>
</geneLocation>
<gene>
    <name evidence="3" type="ORF">BJN34_35980</name>
</gene>
<evidence type="ECO:0000313" key="3">
    <source>
        <dbReference type="EMBL" id="AQV99277.1"/>
    </source>
</evidence>
<evidence type="ECO:0000313" key="4">
    <source>
        <dbReference type="Proteomes" id="UP000189627"/>
    </source>
</evidence>
<reference evidence="4" key="1">
    <citation type="submission" date="2017-02" db="EMBL/GenBank/DDBJ databases">
        <title>Complete genome sequence of Cupriavidus necator strain NH9, a 3-chlorobenzoate degrader.</title>
        <authorList>
            <person name="Moriuchi R."/>
            <person name="Dohra H."/>
            <person name="Ogawa N."/>
        </authorList>
    </citation>
    <scope>NUCLEOTIDE SEQUENCE [LARGE SCALE GENOMIC DNA]</scope>
    <source>
        <strain evidence="4">NH9</strain>
        <plasmid evidence="4">penh92</plasmid>
    </source>
</reference>
<dbReference type="Gene3D" id="3.40.50.1820">
    <property type="entry name" value="alpha/beta hydrolase"/>
    <property type="match status" value="1"/>
</dbReference>
<dbReference type="GO" id="GO:0004301">
    <property type="term" value="F:epoxide hydrolase activity"/>
    <property type="evidence" value="ECO:0007669"/>
    <property type="project" value="TreeGrafter"/>
</dbReference>
<dbReference type="InterPro" id="IPR029058">
    <property type="entry name" value="AB_hydrolase_fold"/>
</dbReference>
<evidence type="ECO:0000256" key="1">
    <source>
        <dbReference type="ARBA" id="ARBA00010088"/>
    </source>
</evidence>
<dbReference type="SUPFAM" id="SSF53474">
    <property type="entry name" value="alpha/beta-Hydrolases"/>
    <property type="match status" value="1"/>
</dbReference>
<protein>
    <submittedName>
        <fullName evidence="3">Multidrug MFS transporter</fullName>
    </submittedName>
</protein>
<comment type="similarity">
    <text evidence="1">Belongs to the peptidase S33 family.</text>
</comment>
<dbReference type="PANTHER" id="PTHR21661:SF35">
    <property type="entry name" value="EPOXIDE HYDROLASE"/>
    <property type="match status" value="1"/>
</dbReference>
<dbReference type="EMBL" id="CP017759">
    <property type="protein sequence ID" value="AQV99277.1"/>
    <property type="molecule type" value="Genomic_DNA"/>
</dbReference>
<organism evidence="3 4">
    <name type="scientific">Cupriavidus necator</name>
    <name type="common">Alcaligenes eutrophus</name>
    <name type="synonym">Ralstonia eutropha</name>
    <dbReference type="NCBI Taxonomy" id="106590"/>
    <lineage>
        <taxon>Bacteria</taxon>
        <taxon>Pseudomonadati</taxon>
        <taxon>Pseudomonadota</taxon>
        <taxon>Betaproteobacteria</taxon>
        <taxon>Burkholderiales</taxon>
        <taxon>Burkholderiaceae</taxon>
        <taxon>Cupriavidus</taxon>
    </lineage>
</organism>
<dbReference type="KEGG" id="cuh:BJN34_35980"/>
<evidence type="ECO:0000256" key="2">
    <source>
        <dbReference type="ARBA" id="ARBA00022801"/>
    </source>
</evidence>
<dbReference type="Proteomes" id="UP000189627">
    <property type="component" value="Plasmid pENH92"/>
</dbReference>
<proteinExistence type="inferred from homology"/>
<dbReference type="PANTHER" id="PTHR21661">
    <property type="entry name" value="EPOXIDE HYDROLASE 1-RELATED"/>
    <property type="match status" value="1"/>
</dbReference>
<dbReference type="GO" id="GO:0097176">
    <property type="term" value="P:epoxide metabolic process"/>
    <property type="evidence" value="ECO:0007669"/>
    <property type="project" value="TreeGrafter"/>
</dbReference>
<keyword evidence="3" id="KW-0614">Plasmid</keyword>
<name>A0A1U9V3Q8_CUPNE</name>
<keyword evidence="2" id="KW-0378">Hydrolase</keyword>